<feature type="region of interest" description="Disordered" evidence="1">
    <location>
        <begin position="1"/>
        <end position="21"/>
    </location>
</feature>
<dbReference type="Gene3D" id="3.10.450.100">
    <property type="entry name" value="NTF2-like, domain 1"/>
    <property type="match status" value="1"/>
</dbReference>
<dbReference type="PANTHER" id="PTHR30627">
    <property type="entry name" value="PEPTIDOGLYCAN D,D-TRANSPEPTIDASE"/>
    <property type="match status" value="1"/>
</dbReference>
<dbReference type="Pfam" id="PF00905">
    <property type="entry name" value="Transpeptidase"/>
    <property type="match status" value="1"/>
</dbReference>
<evidence type="ECO:0000313" key="4">
    <source>
        <dbReference type="Proteomes" id="UP001147700"/>
    </source>
</evidence>
<protein>
    <submittedName>
        <fullName evidence="3">Penicillin-binding transpeptidase domain-containing protein</fullName>
    </submittedName>
</protein>
<dbReference type="InterPro" id="IPR012338">
    <property type="entry name" value="Beta-lactam/transpept-like"/>
</dbReference>
<accession>A0ABT4RH37</accession>
<dbReference type="EMBL" id="JAPCID010000012">
    <property type="protein sequence ID" value="MDA0137865.1"/>
    <property type="molecule type" value="Genomic_DNA"/>
</dbReference>
<evidence type="ECO:0000259" key="2">
    <source>
        <dbReference type="Pfam" id="PF00905"/>
    </source>
</evidence>
<dbReference type="Proteomes" id="UP001147700">
    <property type="component" value="Unassembled WGS sequence"/>
</dbReference>
<name>A0ABT4RH37_9ACTN</name>
<comment type="caution">
    <text evidence="3">The sequence shown here is derived from an EMBL/GenBank/DDBJ whole genome shotgun (WGS) entry which is preliminary data.</text>
</comment>
<sequence length="543" mass="56697">MPRAGSPFLSPPKHARRRRRRGPSLSIVFTAIVLLGGLAAAGYAGVRAYLDEDERLPAVVAFTQAWERQDYEAMYRLLDVKSQRANPKISFLADYRRANRAATVEKVRVGRAGPLLSGGKVVVPVTVETKDFGRLPDREIEFTASENEQGEGRVAWTPALRLPGLREGEDVRRRSGAPPRRGNIYAAGGKLLDSDELGASIAGVAGDKPTGLNRIYEERLAGKRSSTLRFGDRVIARVKGTPGKSVTTTIRLGLQRQANDALGGQLGGIAIIKPSDGSVLALAGLAVSAPQPPGSVFKVVTAAAALHYKKATMGSSYPARSFATLSGAKLRNAGDSACGGSLTTSFAKSCNSVFGPLGAKVGAKRMVAISKKFGFFEQPDIPAAKISTIPEAAEMKDAIAVGSAAIGQNTDQATPLQMASVAATIANKGVRIKPWLAGTKRKRTRVVSAKVAANVRTMMIANVASGTGTAAQVPGVTVAGKTGTAELVSTGDIAQNAKNTTAWFVAFAPAQNPKVAIAVMLPNQGQGGTNAAPVAKRVLQAAL</sequence>
<organism evidence="3 4">
    <name type="scientific">Solirubrobacter deserti</name>
    <dbReference type="NCBI Taxonomy" id="2282478"/>
    <lineage>
        <taxon>Bacteria</taxon>
        <taxon>Bacillati</taxon>
        <taxon>Actinomycetota</taxon>
        <taxon>Thermoleophilia</taxon>
        <taxon>Solirubrobacterales</taxon>
        <taxon>Solirubrobacteraceae</taxon>
        <taxon>Solirubrobacter</taxon>
    </lineage>
</organism>
<dbReference type="RefSeq" id="WP_270006320.1">
    <property type="nucleotide sequence ID" value="NZ_JAPCID010000012.1"/>
</dbReference>
<proteinExistence type="predicted"/>
<reference evidence="3" key="1">
    <citation type="submission" date="2022-10" db="EMBL/GenBank/DDBJ databases">
        <title>The WGS of Solirubrobacter sp. CPCC 204708.</title>
        <authorList>
            <person name="Jiang Z."/>
        </authorList>
    </citation>
    <scope>NUCLEOTIDE SEQUENCE</scope>
    <source>
        <strain evidence="3">CPCC 204708</strain>
    </source>
</reference>
<dbReference type="InterPro" id="IPR050515">
    <property type="entry name" value="Beta-lactam/transpept"/>
</dbReference>
<dbReference type="InterPro" id="IPR001460">
    <property type="entry name" value="PCN-bd_Tpept"/>
</dbReference>
<gene>
    <name evidence="3" type="ORF">OJ962_10170</name>
</gene>
<keyword evidence="4" id="KW-1185">Reference proteome</keyword>
<evidence type="ECO:0000313" key="3">
    <source>
        <dbReference type="EMBL" id="MDA0137865.1"/>
    </source>
</evidence>
<dbReference type="PANTHER" id="PTHR30627:SF24">
    <property type="entry name" value="PENICILLIN-BINDING PROTEIN 4B"/>
    <property type="match status" value="1"/>
</dbReference>
<evidence type="ECO:0000256" key="1">
    <source>
        <dbReference type="SAM" id="MobiDB-lite"/>
    </source>
</evidence>
<dbReference type="SUPFAM" id="SSF56601">
    <property type="entry name" value="beta-lactamase/transpeptidase-like"/>
    <property type="match status" value="1"/>
</dbReference>
<dbReference type="Gene3D" id="3.90.1310.10">
    <property type="entry name" value="Penicillin-binding protein 2a (Domain 2)"/>
    <property type="match status" value="1"/>
</dbReference>
<dbReference type="Gene3D" id="3.40.710.10">
    <property type="entry name" value="DD-peptidase/beta-lactamase superfamily"/>
    <property type="match status" value="2"/>
</dbReference>
<feature type="domain" description="Penicillin-binding protein transpeptidase" evidence="2">
    <location>
        <begin position="268"/>
        <end position="540"/>
    </location>
</feature>